<dbReference type="PANTHER" id="PTHR43037:SF1">
    <property type="entry name" value="BLL1128 PROTEIN"/>
    <property type="match status" value="1"/>
</dbReference>
<dbReference type="Proteomes" id="UP001239462">
    <property type="component" value="Unassembled WGS sequence"/>
</dbReference>
<evidence type="ECO:0000313" key="3">
    <source>
        <dbReference type="Proteomes" id="UP001239462"/>
    </source>
</evidence>
<keyword evidence="2" id="KW-0378">Hydrolase</keyword>
<sequence>MRTQTFSAKVRIAIGAILCAAMVGAVRVRADQRVILKSGLALEGFLVDVASLNESGFSAGGAQSQSRPILLVDDGLRRVYVHRRGMVAGEPQDVRGVERTIEFKQLSPVSGDPIQAIGDILSVSEFNEYARRRIAIRSHDGPVEIVQGITELNARYAKIEALKSKPAYDWDMRVSTRSIRPETFQKIFRQRIDQNDLDARLMVVRFFMESERYRAAEEELTRAIRDFPELEDMKSQLSALLVFQGERLLDEAERRADAGQPQFARQIFSGFPMESVGRTMRERVKIAIEEIDATDQQASDLIQSLRYDIEQLGEPDPAIERIYKEIEQGLSGATLARLSDYVRLKDSKTTPTENRVALAIAGWMMGPGSGETNLVVVSSLVTVRDLVAEYLGSANLVRRQEILEQLKGIEGAQIEYVAKLIEYLGPVKPWPEGAADETIDGMYRLGSLAGETETRTIEEHPDYIIQLPPEYDPLREYPCLLVLPPPNAHPELELTWWAGDFNPAMGSRTGHAMRNGYIVVSPRWGRPTQRLYEYTPREHDNVLSSLRHAMRRASIDADRVFITGHGEGATAAWDIALSHPDLWAGLVCVNAEPSKTIGHYHDNARHVPMYLVMGNASGPGAPLVRLGAILDRHMHVRNDVTVVMYRGRGREDFYEETPELFKWLNVPTHVRKPIPRDFEAVTMRQGDQFFWWLELGPLKPLVDTNPILWDQEERIRAGEISGRIGGNNSVSFNGPSDTYELWLRPDIGLDLSKPVVIRARSTPQYFEFDGELETILEDVRRRADRKRPFWASVRVPS</sequence>
<reference evidence="2 3" key="1">
    <citation type="submission" date="2023-06" db="EMBL/GenBank/DDBJ databases">
        <title>Roseiconus lacunae JC819 isolated from Gulf of Mannar region, Tamil Nadu.</title>
        <authorList>
            <person name="Pk S."/>
            <person name="Ch S."/>
            <person name="Ch V.R."/>
        </authorList>
    </citation>
    <scope>NUCLEOTIDE SEQUENCE [LARGE SCALE GENOMIC DNA]</scope>
    <source>
        <strain evidence="2 3">JC819</strain>
    </source>
</reference>
<protein>
    <submittedName>
        <fullName evidence="2">Alpha/beta hydrolase</fullName>
    </submittedName>
</protein>
<accession>A0ABT7PJ00</accession>
<name>A0ABT7PJ00_9BACT</name>
<evidence type="ECO:0000256" key="1">
    <source>
        <dbReference type="ARBA" id="ARBA00022729"/>
    </source>
</evidence>
<gene>
    <name evidence="2" type="ORF">QTN89_12435</name>
</gene>
<comment type="caution">
    <text evidence="2">The sequence shown here is derived from an EMBL/GenBank/DDBJ whole genome shotgun (WGS) entry which is preliminary data.</text>
</comment>
<dbReference type="InterPro" id="IPR050955">
    <property type="entry name" value="Plant_Biomass_Hydrol_Est"/>
</dbReference>
<proteinExistence type="predicted"/>
<organism evidence="2 3">
    <name type="scientific">Roseiconus lacunae</name>
    <dbReference type="NCBI Taxonomy" id="2605694"/>
    <lineage>
        <taxon>Bacteria</taxon>
        <taxon>Pseudomonadati</taxon>
        <taxon>Planctomycetota</taxon>
        <taxon>Planctomycetia</taxon>
        <taxon>Pirellulales</taxon>
        <taxon>Pirellulaceae</taxon>
        <taxon>Roseiconus</taxon>
    </lineage>
</organism>
<dbReference type="Gene3D" id="3.40.50.1820">
    <property type="entry name" value="alpha/beta hydrolase"/>
    <property type="match status" value="1"/>
</dbReference>
<dbReference type="InterPro" id="IPR029058">
    <property type="entry name" value="AB_hydrolase_fold"/>
</dbReference>
<keyword evidence="3" id="KW-1185">Reference proteome</keyword>
<keyword evidence="1" id="KW-0732">Signal</keyword>
<evidence type="ECO:0000313" key="2">
    <source>
        <dbReference type="EMBL" id="MDM4016241.1"/>
    </source>
</evidence>
<dbReference type="SUPFAM" id="SSF53474">
    <property type="entry name" value="alpha/beta-Hydrolases"/>
    <property type="match status" value="1"/>
</dbReference>
<dbReference type="PANTHER" id="PTHR43037">
    <property type="entry name" value="UNNAMED PRODUCT-RELATED"/>
    <property type="match status" value="1"/>
</dbReference>
<dbReference type="EMBL" id="JASZZN010000008">
    <property type="protein sequence ID" value="MDM4016241.1"/>
    <property type="molecule type" value="Genomic_DNA"/>
</dbReference>
<dbReference type="RefSeq" id="WP_289163874.1">
    <property type="nucleotide sequence ID" value="NZ_JASZZN010000008.1"/>
</dbReference>
<dbReference type="GO" id="GO:0016787">
    <property type="term" value="F:hydrolase activity"/>
    <property type="evidence" value="ECO:0007669"/>
    <property type="project" value="UniProtKB-KW"/>
</dbReference>